<organism evidence="2 3">
    <name type="scientific">Anaeramoeba ignava</name>
    <name type="common">Anaerobic marine amoeba</name>
    <dbReference type="NCBI Taxonomy" id="1746090"/>
    <lineage>
        <taxon>Eukaryota</taxon>
        <taxon>Metamonada</taxon>
        <taxon>Anaeramoebidae</taxon>
        <taxon>Anaeramoeba</taxon>
    </lineage>
</organism>
<dbReference type="SUPFAM" id="SSF52540">
    <property type="entry name" value="P-loop containing nucleoside triphosphate hydrolases"/>
    <property type="match status" value="1"/>
</dbReference>
<dbReference type="AlphaFoldDB" id="A0A9Q0L7Y1"/>
<keyword evidence="1" id="KW-0175">Coiled coil</keyword>
<dbReference type="Gene3D" id="3.40.50.300">
    <property type="entry name" value="P-loop containing nucleotide triphosphate hydrolases"/>
    <property type="match status" value="1"/>
</dbReference>
<comment type="caution">
    <text evidence="2">The sequence shown here is derived from an EMBL/GenBank/DDBJ whole genome shotgun (WGS) entry which is preliminary data.</text>
</comment>
<gene>
    <name evidence="2" type="ORF">M0811_02933</name>
</gene>
<protein>
    <submittedName>
        <fullName evidence="2">DNA repair protein xrcc2</fullName>
    </submittedName>
</protein>
<sequence length="302" mass="35530">MIKNLIPKTNILELNNKWKQKQKFNSGISFLDSNSKFQIFKGEIIQIIGKHETGKTSLLIKIIAQCILPIELSGNEFNVCLFDNNFSFNINQLAKILLKRISIKFTNQEEINQILLKSLERLYIYQCKDILELIINLKWVVSLSKRQQKLNSKSTIQAIFIDDITSHFLEFKEELPQNIFNRRITQDLEVLSNDLKITIFIVQTIIYQSKTIEYQNQQLNENITQKTERIRKMLQSNSNLETQWDYLIKINIVLEKLFISEQENSQTDSTIREIGLISILSNLGYFMDFSFRIDSQEMIFDL</sequence>
<proteinExistence type="predicted"/>
<dbReference type="InterPro" id="IPR027417">
    <property type="entry name" value="P-loop_NTPase"/>
</dbReference>
<evidence type="ECO:0000256" key="1">
    <source>
        <dbReference type="SAM" id="Coils"/>
    </source>
</evidence>
<name>A0A9Q0L7Y1_ANAIG</name>
<accession>A0A9Q0L7Y1</accession>
<dbReference type="Proteomes" id="UP001149090">
    <property type="component" value="Unassembled WGS sequence"/>
</dbReference>
<reference evidence="2" key="1">
    <citation type="submission" date="2022-10" db="EMBL/GenBank/DDBJ databases">
        <title>Novel sulphate-reducing endosymbionts in the free-living metamonad Anaeramoeba.</title>
        <authorList>
            <person name="Jerlstrom-Hultqvist J."/>
            <person name="Cepicka I."/>
            <person name="Gallot-Lavallee L."/>
            <person name="Salas-Leiva D."/>
            <person name="Curtis B.A."/>
            <person name="Zahonova K."/>
            <person name="Pipaliya S."/>
            <person name="Dacks J."/>
            <person name="Roger A.J."/>
        </authorList>
    </citation>
    <scope>NUCLEOTIDE SEQUENCE</scope>
    <source>
        <strain evidence="2">BMAN</strain>
    </source>
</reference>
<feature type="coiled-coil region" evidence="1">
    <location>
        <begin position="216"/>
        <end position="243"/>
    </location>
</feature>
<evidence type="ECO:0000313" key="2">
    <source>
        <dbReference type="EMBL" id="KAJ5067743.1"/>
    </source>
</evidence>
<evidence type="ECO:0000313" key="3">
    <source>
        <dbReference type="Proteomes" id="UP001149090"/>
    </source>
</evidence>
<dbReference type="EMBL" id="JAPDFW010000125">
    <property type="protein sequence ID" value="KAJ5067743.1"/>
    <property type="molecule type" value="Genomic_DNA"/>
</dbReference>
<keyword evidence="3" id="KW-1185">Reference proteome</keyword>
<dbReference type="PANTHER" id="PTHR46644:SF2">
    <property type="entry name" value="DNA REPAIR PROTEIN XRCC2"/>
    <property type="match status" value="1"/>
</dbReference>
<dbReference type="OrthoDB" id="420422at2759"/>
<dbReference type="GO" id="GO:0033063">
    <property type="term" value="C:Rad51B-Rad51C-Rad51D-XRCC2 complex"/>
    <property type="evidence" value="ECO:0007669"/>
    <property type="project" value="InterPro"/>
</dbReference>
<dbReference type="InterPro" id="IPR030547">
    <property type="entry name" value="XRCC2"/>
</dbReference>
<dbReference type="PANTHER" id="PTHR46644">
    <property type="entry name" value="DNA REPAIR PROTEIN XRCC2"/>
    <property type="match status" value="1"/>
</dbReference>
<dbReference type="GO" id="GO:0005657">
    <property type="term" value="C:replication fork"/>
    <property type="evidence" value="ECO:0007669"/>
    <property type="project" value="InterPro"/>
</dbReference>
<dbReference type="GO" id="GO:0000724">
    <property type="term" value="P:double-strand break repair via homologous recombination"/>
    <property type="evidence" value="ECO:0007669"/>
    <property type="project" value="InterPro"/>
</dbReference>